<dbReference type="InterPro" id="IPR000182">
    <property type="entry name" value="GNAT_dom"/>
</dbReference>
<reference evidence="2 3" key="1">
    <citation type="submission" date="2017-06" db="EMBL/GenBank/DDBJ databases">
        <authorList>
            <person name="Kim H.J."/>
            <person name="Triplett B.A."/>
        </authorList>
    </citation>
    <scope>NUCLEOTIDE SEQUENCE [LARGE SCALE GENOMIC DNA]</scope>
    <source>
        <strain evidence="2 3">B29T1</strain>
    </source>
</reference>
<organism evidence="2 3">
    <name type="scientific">Arboricoccus pini</name>
    <dbReference type="NCBI Taxonomy" id="1963835"/>
    <lineage>
        <taxon>Bacteria</taxon>
        <taxon>Pseudomonadati</taxon>
        <taxon>Pseudomonadota</taxon>
        <taxon>Alphaproteobacteria</taxon>
        <taxon>Geminicoccales</taxon>
        <taxon>Geminicoccaceae</taxon>
        <taxon>Arboricoccus</taxon>
    </lineage>
</organism>
<dbReference type="RefSeq" id="WP_088560332.1">
    <property type="nucleotide sequence ID" value="NZ_FYEH01000003.1"/>
</dbReference>
<dbReference type="CDD" id="cd04301">
    <property type="entry name" value="NAT_SF"/>
    <property type="match status" value="1"/>
</dbReference>
<sequence>MSDWRWRPMLMADTIKVCAIGDEVHADYPESDEVFLERWHLWPRGCHVLEFSAGIMGYCVSHPWLRRQPPHLNLPLGSLPTPPETYYVHDVALLPPARGLGAGVALMAKLEIHARALGLREMALIAVYDAPRYWARHGFTPVLDDAALAAKTASYGTGTTYMERRLEPLLA</sequence>
<feature type="domain" description="N-acetyltransferase" evidence="1">
    <location>
        <begin position="4"/>
        <end position="167"/>
    </location>
</feature>
<protein>
    <submittedName>
        <fullName evidence="2">Acetyltransferase (GNAT) family protein</fullName>
    </submittedName>
</protein>
<dbReference type="OrthoDB" id="359414at2"/>
<dbReference type="Pfam" id="PF00583">
    <property type="entry name" value="Acetyltransf_1"/>
    <property type="match status" value="1"/>
</dbReference>
<keyword evidence="3" id="KW-1185">Reference proteome</keyword>
<proteinExistence type="predicted"/>
<dbReference type="Gene3D" id="3.40.630.30">
    <property type="match status" value="1"/>
</dbReference>
<evidence type="ECO:0000313" key="3">
    <source>
        <dbReference type="Proteomes" id="UP000197065"/>
    </source>
</evidence>
<evidence type="ECO:0000313" key="2">
    <source>
        <dbReference type="EMBL" id="SNB62263.1"/>
    </source>
</evidence>
<dbReference type="PROSITE" id="PS51186">
    <property type="entry name" value="GNAT"/>
    <property type="match status" value="1"/>
</dbReference>
<dbReference type="SUPFAM" id="SSF55729">
    <property type="entry name" value="Acyl-CoA N-acyltransferases (Nat)"/>
    <property type="match status" value="1"/>
</dbReference>
<gene>
    <name evidence="2" type="ORF">SAMN07250955_10378</name>
</gene>
<dbReference type="AlphaFoldDB" id="A0A212QRU7"/>
<name>A0A212QRU7_9PROT</name>
<evidence type="ECO:0000259" key="1">
    <source>
        <dbReference type="PROSITE" id="PS51186"/>
    </source>
</evidence>
<dbReference type="EMBL" id="FYEH01000003">
    <property type="protein sequence ID" value="SNB62263.1"/>
    <property type="molecule type" value="Genomic_DNA"/>
</dbReference>
<dbReference type="InterPro" id="IPR016181">
    <property type="entry name" value="Acyl_CoA_acyltransferase"/>
</dbReference>
<dbReference type="Proteomes" id="UP000197065">
    <property type="component" value="Unassembled WGS sequence"/>
</dbReference>
<accession>A0A212QRU7</accession>
<keyword evidence="2" id="KW-0808">Transferase</keyword>
<dbReference type="GO" id="GO:0016747">
    <property type="term" value="F:acyltransferase activity, transferring groups other than amino-acyl groups"/>
    <property type="evidence" value="ECO:0007669"/>
    <property type="project" value="InterPro"/>
</dbReference>